<evidence type="ECO:0000256" key="5">
    <source>
        <dbReference type="SAM" id="MobiDB-lite"/>
    </source>
</evidence>
<reference evidence="8" key="2">
    <citation type="submission" date="2010-04" db="EMBL/GenBank/DDBJ databases">
        <authorList>
            <person name="Buell R."/>
            <person name="Hamilton J."/>
            <person name="Hostetler J."/>
        </authorList>
    </citation>
    <scope>NUCLEOTIDE SEQUENCE [LARGE SCALE GENOMIC DNA]</scope>
    <source>
        <strain evidence="8">DAOM:BR144</strain>
    </source>
</reference>
<dbReference type="EC" id="5.4.99.12" evidence="4"/>
<dbReference type="InterPro" id="IPR020097">
    <property type="entry name" value="PsdUridine_synth_TruA_a/b_dom"/>
</dbReference>
<evidence type="ECO:0000259" key="6">
    <source>
        <dbReference type="Pfam" id="PF01416"/>
    </source>
</evidence>
<keyword evidence="8" id="KW-1185">Reference proteome</keyword>
<reference evidence="8" key="1">
    <citation type="journal article" date="2010" name="Genome Biol.">
        <title>Genome sequence of the necrotrophic plant pathogen Pythium ultimum reveals original pathogenicity mechanisms and effector repertoire.</title>
        <authorList>
            <person name="Levesque C.A."/>
            <person name="Brouwer H."/>
            <person name="Cano L."/>
            <person name="Hamilton J.P."/>
            <person name="Holt C."/>
            <person name="Huitema E."/>
            <person name="Raffaele S."/>
            <person name="Robideau G.P."/>
            <person name="Thines M."/>
            <person name="Win J."/>
            <person name="Zerillo M.M."/>
            <person name="Beakes G.W."/>
            <person name="Boore J.L."/>
            <person name="Busam D."/>
            <person name="Dumas B."/>
            <person name="Ferriera S."/>
            <person name="Fuerstenberg S.I."/>
            <person name="Gachon C.M."/>
            <person name="Gaulin E."/>
            <person name="Govers F."/>
            <person name="Grenville-Briggs L."/>
            <person name="Horner N."/>
            <person name="Hostetler J."/>
            <person name="Jiang R.H."/>
            <person name="Johnson J."/>
            <person name="Krajaejun T."/>
            <person name="Lin H."/>
            <person name="Meijer H.J."/>
            <person name="Moore B."/>
            <person name="Morris P."/>
            <person name="Phuntmart V."/>
            <person name="Puiu D."/>
            <person name="Shetty J."/>
            <person name="Stajich J.E."/>
            <person name="Tripathy S."/>
            <person name="Wawra S."/>
            <person name="van West P."/>
            <person name="Whitty B.R."/>
            <person name="Coutinho P.M."/>
            <person name="Henrissat B."/>
            <person name="Martin F."/>
            <person name="Thomas P.D."/>
            <person name="Tyler B.M."/>
            <person name="De Vries R.P."/>
            <person name="Kamoun S."/>
            <person name="Yandell M."/>
            <person name="Tisserat N."/>
            <person name="Buell C.R."/>
        </authorList>
    </citation>
    <scope>NUCLEOTIDE SEQUENCE</scope>
    <source>
        <strain evidence="8">DAOM:BR144</strain>
    </source>
</reference>
<dbReference type="AlphaFoldDB" id="K3X4W0"/>
<dbReference type="GO" id="GO:0031119">
    <property type="term" value="P:tRNA pseudouridine synthesis"/>
    <property type="evidence" value="ECO:0007669"/>
    <property type="project" value="TreeGrafter"/>
</dbReference>
<dbReference type="HOGENOM" id="CLU_014673_6_0_1"/>
<dbReference type="EnsemblProtists" id="PYU1_T012259">
    <property type="protein sequence ID" value="PYU1_T012259"/>
    <property type="gene ID" value="PYU1_G012233"/>
</dbReference>
<dbReference type="GO" id="GO:0003723">
    <property type="term" value="F:RNA binding"/>
    <property type="evidence" value="ECO:0007669"/>
    <property type="project" value="InterPro"/>
</dbReference>
<evidence type="ECO:0000256" key="1">
    <source>
        <dbReference type="ARBA" id="ARBA00009375"/>
    </source>
</evidence>
<evidence type="ECO:0000313" key="8">
    <source>
        <dbReference type="Proteomes" id="UP000019132"/>
    </source>
</evidence>
<evidence type="ECO:0000313" key="7">
    <source>
        <dbReference type="EnsemblProtists" id="PYU1_T012259"/>
    </source>
</evidence>
<dbReference type="InterPro" id="IPR020094">
    <property type="entry name" value="TruA/RsuA/RluB/E/F_N"/>
</dbReference>
<dbReference type="eggNOG" id="KOG4393">
    <property type="taxonomic scope" value="Eukaryota"/>
</dbReference>
<dbReference type="PANTHER" id="PTHR11142:SF0">
    <property type="entry name" value="TRNA PSEUDOURIDINE SYNTHASE-LIKE 1"/>
    <property type="match status" value="1"/>
</dbReference>
<dbReference type="InterPro" id="IPR020103">
    <property type="entry name" value="PsdUridine_synth_cat_dom_sf"/>
</dbReference>
<dbReference type="HAMAP" id="MF_00171">
    <property type="entry name" value="TruA"/>
    <property type="match status" value="1"/>
</dbReference>
<evidence type="ECO:0000256" key="2">
    <source>
        <dbReference type="ARBA" id="ARBA00022694"/>
    </source>
</evidence>
<feature type="compositionally biased region" description="Polar residues" evidence="5">
    <location>
        <begin position="26"/>
        <end position="39"/>
    </location>
</feature>
<feature type="region of interest" description="Disordered" evidence="5">
    <location>
        <begin position="1"/>
        <end position="45"/>
    </location>
</feature>
<dbReference type="STRING" id="431595.K3X4W0"/>
<keyword evidence="2 4" id="KW-0819">tRNA processing</keyword>
<dbReference type="InterPro" id="IPR001406">
    <property type="entry name" value="PsdUridine_synth_TruA"/>
</dbReference>
<feature type="region of interest" description="Disordered" evidence="5">
    <location>
        <begin position="230"/>
        <end position="252"/>
    </location>
</feature>
<reference evidence="7" key="3">
    <citation type="submission" date="2015-02" db="UniProtKB">
        <authorList>
            <consortium name="EnsemblProtists"/>
        </authorList>
    </citation>
    <scope>IDENTIFICATION</scope>
    <source>
        <strain evidence="7">DAOM BR144</strain>
    </source>
</reference>
<dbReference type="InParanoid" id="K3X4W0"/>
<dbReference type="Gene3D" id="3.30.70.660">
    <property type="entry name" value="Pseudouridine synthase I, catalytic domain, C-terminal subdomain"/>
    <property type="match status" value="1"/>
</dbReference>
<evidence type="ECO:0000256" key="3">
    <source>
        <dbReference type="ARBA" id="ARBA00023235"/>
    </source>
</evidence>
<name>K3X4W0_GLOUD</name>
<organism evidence="7 8">
    <name type="scientific">Globisporangium ultimum (strain ATCC 200006 / CBS 805.95 / DAOM BR144)</name>
    <name type="common">Pythium ultimum</name>
    <dbReference type="NCBI Taxonomy" id="431595"/>
    <lineage>
        <taxon>Eukaryota</taxon>
        <taxon>Sar</taxon>
        <taxon>Stramenopiles</taxon>
        <taxon>Oomycota</taxon>
        <taxon>Peronosporomycetes</taxon>
        <taxon>Pythiales</taxon>
        <taxon>Pythiaceae</taxon>
        <taxon>Globisporangium</taxon>
    </lineage>
</organism>
<dbReference type="Proteomes" id="UP000019132">
    <property type="component" value="Unassembled WGS sequence"/>
</dbReference>
<dbReference type="InterPro" id="IPR020095">
    <property type="entry name" value="PsdUridine_synth_TruA_C"/>
</dbReference>
<feature type="domain" description="Pseudouridine synthase I TruA alpha/beta" evidence="6">
    <location>
        <begin position="70"/>
        <end position="159"/>
    </location>
</feature>
<evidence type="ECO:0000256" key="4">
    <source>
        <dbReference type="RuleBase" id="RU003792"/>
    </source>
</evidence>
<dbReference type="CDD" id="cd02570">
    <property type="entry name" value="PseudoU_synth_EcTruA"/>
    <property type="match status" value="1"/>
</dbReference>
<dbReference type="PANTHER" id="PTHR11142">
    <property type="entry name" value="PSEUDOURIDYLATE SYNTHASE"/>
    <property type="match status" value="1"/>
</dbReference>
<feature type="compositionally biased region" description="Polar residues" evidence="5">
    <location>
        <begin position="230"/>
        <end position="240"/>
    </location>
</feature>
<dbReference type="EMBL" id="GL376601">
    <property type="status" value="NOT_ANNOTATED_CDS"/>
    <property type="molecule type" value="Genomic_DNA"/>
</dbReference>
<accession>K3X4W0</accession>
<dbReference type="VEuPathDB" id="FungiDB:PYU1_G012233"/>
<comment type="catalytic activity">
    <reaction evidence="4">
        <text>uridine(38/39/40) in tRNA = pseudouridine(38/39/40) in tRNA</text>
        <dbReference type="Rhea" id="RHEA:22376"/>
        <dbReference type="Rhea" id="RHEA-COMP:10085"/>
        <dbReference type="Rhea" id="RHEA-COMP:10087"/>
        <dbReference type="ChEBI" id="CHEBI:65314"/>
        <dbReference type="ChEBI" id="CHEBI:65315"/>
        <dbReference type="EC" id="5.4.99.12"/>
    </reaction>
</comment>
<dbReference type="SUPFAM" id="SSF55120">
    <property type="entry name" value="Pseudouridine synthase"/>
    <property type="match status" value="1"/>
</dbReference>
<comment type="similarity">
    <text evidence="1 4">Belongs to the tRNA pseudouridine synthase TruA family.</text>
</comment>
<protein>
    <recommendedName>
        <fullName evidence="4">tRNA pseudouridine synthase</fullName>
        <ecNumber evidence="4">5.4.99.12</ecNumber>
    </recommendedName>
</protein>
<proteinExistence type="inferred from homology"/>
<dbReference type="Gene3D" id="3.30.70.580">
    <property type="entry name" value="Pseudouridine synthase I, catalytic domain, N-terminal subdomain"/>
    <property type="match status" value="1"/>
</dbReference>
<feature type="domain" description="Pseudouridine synthase I TruA alpha/beta" evidence="6">
    <location>
        <begin position="216"/>
        <end position="352"/>
    </location>
</feature>
<keyword evidence="3 4" id="KW-0413">Isomerase</keyword>
<dbReference type="OMA" id="FHKFVGQ"/>
<dbReference type="GO" id="GO:0160147">
    <property type="term" value="F:tRNA pseudouridine(38-40) synthase activity"/>
    <property type="evidence" value="ECO:0007669"/>
    <property type="project" value="UniProtKB-EC"/>
</dbReference>
<dbReference type="Pfam" id="PF01416">
    <property type="entry name" value="PseudoU_synth_1"/>
    <property type="match status" value="2"/>
</dbReference>
<sequence>MAAVNASDAEAPALTRNERKRRYREAQQQAANGNSNGTALSKKPHRMPASAFLPLAPEDAPATRFRRCVIEYDGSQFNGFQAQEKRDGSMRTVQETVEDALLRTTSERIRLRAASRTDKGVHARGQVVVFASRCVADDRVFRDALNNRLPDDVLCRQMVTMPSNADATCAFDPRAHSIRKVYAYEIVNGGLRPVLDRHRIWFVKKPLDVARMQAAAQHFVNGGAQDYSSFTPKASNSGTNAKRPLEEDDDDNAKGNMCTLTSIMITPSDSNEDSFMTEAREEEDKSTRVHIVFTGDRFLYKMVRNLVGTLVDVGLGRISPEQIPGILAAKNRGKAGQGAPPQGLTLVCIEYPPS</sequence>